<dbReference type="EMBL" id="AP023368">
    <property type="protein sequence ID" value="BCK00670.1"/>
    <property type="molecule type" value="Genomic_DNA"/>
</dbReference>
<dbReference type="AlphaFoldDB" id="A0A7I8DQK9"/>
<reference evidence="1 2" key="1">
    <citation type="submission" date="2020-08" db="EMBL/GenBank/DDBJ databases">
        <title>Draft genome sequencing of an Anaerocolumna strain isolated from anoxic soil subjected to BSD treatment.</title>
        <authorList>
            <person name="Uek A."/>
            <person name="Tonouchi A."/>
        </authorList>
    </citation>
    <scope>NUCLEOTIDE SEQUENCE [LARGE SCALE GENOMIC DNA]</scope>
    <source>
        <strain evidence="1 2">CTTW</strain>
    </source>
</reference>
<dbReference type="Pfam" id="PF07538">
    <property type="entry name" value="ChW"/>
    <property type="match status" value="1"/>
</dbReference>
<reference evidence="1 2" key="2">
    <citation type="submission" date="2020-08" db="EMBL/GenBank/DDBJ databases">
        <authorList>
            <person name="Ueki A."/>
            <person name="Tonouchi A."/>
        </authorList>
    </citation>
    <scope>NUCLEOTIDE SEQUENCE [LARGE SCALE GENOMIC DNA]</scope>
    <source>
        <strain evidence="1 2">CTTW</strain>
    </source>
</reference>
<organism evidence="1 2">
    <name type="scientific">Anaerocolumna chitinilytica</name>
    <dbReference type="NCBI Taxonomy" id="1727145"/>
    <lineage>
        <taxon>Bacteria</taxon>
        <taxon>Bacillati</taxon>
        <taxon>Bacillota</taxon>
        <taxon>Clostridia</taxon>
        <taxon>Lachnospirales</taxon>
        <taxon>Lachnospiraceae</taxon>
        <taxon>Anaerocolumna</taxon>
    </lineage>
</organism>
<proteinExistence type="predicted"/>
<dbReference type="Proteomes" id="UP000515703">
    <property type="component" value="Chromosome"/>
</dbReference>
<dbReference type="SMART" id="SM00728">
    <property type="entry name" value="ChW"/>
    <property type="match status" value="2"/>
</dbReference>
<name>A0A7I8DQK9_9FIRM</name>
<evidence type="ECO:0000313" key="2">
    <source>
        <dbReference type="Proteomes" id="UP000515703"/>
    </source>
</evidence>
<dbReference type="KEGG" id="acht:bsdcttw_37100"/>
<sequence length="597" mass="66030">MKRLVIFLFVFIIASIIPVDALGALSPSVSYQTYVKDKGWQRIVSNGAFSGVSGNSVEAVKLKINNLPKNMTGSILYQVNLESSWSTYVKDNAVAGSTVKKKQVEAISIMVTGDLADKFDVFYHVKSSGFGWMAWAKNGQKAGTYGYGYPVEGIEVKIAQKGGIIPSTKNQPKSEYTFHNKKDVHDYEKVIMTPTLPYVQVTSVPKQDTTLTKKLTARSTENYPYGNLFTLNKGLPSNIGIPNTSYTKLPEPKLLSNKITAKGLINGKLEGGKFESYIGSPYAEETLEYNGIQYNFKSQQGVQVDDAGNIYIIYDNDTNNYNTGSFVICFKEQYTRTLQDSKTRVSTSELKRALKAKLVAISGIIPTMHGATLATIGDKAYVLCADIPTGLQTLQELSISGEKLKLTKVAAGTYKDSSGKNIVKGNEMIGKFFKNFTMIDAATGYSMIPYSKNRGAGGWYGYAFYQLKVEGEILVITQVPVLIQDLIGDGDNKYIPSQSITYNPWDQRMYITGDMAWMSFDLGKYIELGNSMLGQYNKIAFNDGGASNANPVKSNIDIDMKQGTLDKHIPFECEQLMFHGKYTYLLINGINQILIMK</sequence>
<evidence type="ECO:0000313" key="1">
    <source>
        <dbReference type="EMBL" id="BCK00670.1"/>
    </source>
</evidence>
<gene>
    <name evidence="1" type="ORF">bsdcttw_37100</name>
</gene>
<protein>
    <submittedName>
        <fullName evidence="1">Uncharacterized protein</fullName>
    </submittedName>
</protein>
<dbReference type="InterPro" id="IPR006637">
    <property type="entry name" value="ChW"/>
</dbReference>
<keyword evidence="2" id="KW-1185">Reference proteome</keyword>
<dbReference type="RefSeq" id="WP_185256321.1">
    <property type="nucleotide sequence ID" value="NZ_AP023368.1"/>
</dbReference>
<accession>A0A7I8DQK9</accession>